<comment type="subcellular location">
    <subcellularLocation>
        <location evidence="1">Nucleus</location>
    </subcellularLocation>
</comment>
<dbReference type="EMBL" id="ML211560">
    <property type="protein sequence ID" value="TFK81780.1"/>
    <property type="molecule type" value="Genomic_DNA"/>
</dbReference>
<reference evidence="6 7" key="1">
    <citation type="journal article" date="2019" name="Nat. Ecol. Evol.">
        <title>Megaphylogeny resolves global patterns of mushroom evolution.</title>
        <authorList>
            <person name="Varga T."/>
            <person name="Krizsan K."/>
            <person name="Foldi C."/>
            <person name="Dima B."/>
            <person name="Sanchez-Garcia M."/>
            <person name="Sanchez-Ramirez S."/>
            <person name="Szollosi G.J."/>
            <person name="Szarkandi J.G."/>
            <person name="Papp V."/>
            <person name="Albert L."/>
            <person name="Andreopoulos W."/>
            <person name="Angelini C."/>
            <person name="Antonin V."/>
            <person name="Barry K.W."/>
            <person name="Bougher N.L."/>
            <person name="Buchanan P."/>
            <person name="Buyck B."/>
            <person name="Bense V."/>
            <person name="Catcheside P."/>
            <person name="Chovatia M."/>
            <person name="Cooper J."/>
            <person name="Damon W."/>
            <person name="Desjardin D."/>
            <person name="Finy P."/>
            <person name="Geml J."/>
            <person name="Haridas S."/>
            <person name="Hughes K."/>
            <person name="Justo A."/>
            <person name="Karasinski D."/>
            <person name="Kautmanova I."/>
            <person name="Kiss B."/>
            <person name="Kocsube S."/>
            <person name="Kotiranta H."/>
            <person name="LaButti K.M."/>
            <person name="Lechner B.E."/>
            <person name="Liimatainen K."/>
            <person name="Lipzen A."/>
            <person name="Lukacs Z."/>
            <person name="Mihaltcheva S."/>
            <person name="Morgado L.N."/>
            <person name="Niskanen T."/>
            <person name="Noordeloos M.E."/>
            <person name="Ohm R.A."/>
            <person name="Ortiz-Santana B."/>
            <person name="Ovrebo C."/>
            <person name="Racz N."/>
            <person name="Riley R."/>
            <person name="Savchenko A."/>
            <person name="Shiryaev A."/>
            <person name="Soop K."/>
            <person name="Spirin V."/>
            <person name="Szebenyi C."/>
            <person name="Tomsovsky M."/>
            <person name="Tulloss R.E."/>
            <person name="Uehling J."/>
            <person name="Grigoriev I.V."/>
            <person name="Vagvolgyi C."/>
            <person name="Papp T."/>
            <person name="Martin F.M."/>
            <person name="Miettinen O."/>
            <person name="Hibbett D.S."/>
            <person name="Nagy L.G."/>
        </authorList>
    </citation>
    <scope>NUCLEOTIDE SEQUENCE [LARGE SCALE GENOMIC DNA]</scope>
    <source>
        <strain evidence="6 7">HHB13444</strain>
    </source>
</reference>
<evidence type="ECO:0008006" key="8">
    <source>
        <dbReference type="Google" id="ProtNLM"/>
    </source>
</evidence>
<keyword evidence="7" id="KW-1185">Reference proteome</keyword>
<proteinExistence type="predicted"/>
<evidence type="ECO:0000313" key="6">
    <source>
        <dbReference type="EMBL" id="TFK81780.1"/>
    </source>
</evidence>
<dbReference type="AlphaFoldDB" id="A0A5C3P0G4"/>
<keyword evidence="4" id="KW-0862">Zinc</keyword>
<dbReference type="PANTHER" id="PTHR46481">
    <property type="entry name" value="ZINC FINGER BED DOMAIN-CONTAINING PROTEIN 4"/>
    <property type="match status" value="1"/>
</dbReference>
<evidence type="ECO:0000256" key="5">
    <source>
        <dbReference type="ARBA" id="ARBA00023242"/>
    </source>
</evidence>
<evidence type="ECO:0000256" key="3">
    <source>
        <dbReference type="ARBA" id="ARBA00022771"/>
    </source>
</evidence>
<evidence type="ECO:0000256" key="4">
    <source>
        <dbReference type="ARBA" id="ARBA00022833"/>
    </source>
</evidence>
<dbReference type="GO" id="GO:0008270">
    <property type="term" value="F:zinc ion binding"/>
    <property type="evidence" value="ECO:0007669"/>
    <property type="project" value="UniProtKB-KW"/>
</dbReference>
<dbReference type="Proteomes" id="UP000308197">
    <property type="component" value="Unassembled WGS sequence"/>
</dbReference>
<dbReference type="GO" id="GO:0005634">
    <property type="term" value="C:nucleus"/>
    <property type="evidence" value="ECO:0007669"/>
    <property type="project" value="UniProtKB-SubCell"/>
</dbReference>
<dbReference type="PANTHER" id="PTHR46481:SF10">
    <property type="entry name" value="ZINC FINGER BED DOMAIN-CONTAINING PROTEIN 39"/>
    <property type="match status" value="1"/>
</dbReference>
<keyword evidence="3" id="KW-0863">Zinc-finger</keyword>
<protein>
    <recommendedName>
        <fullName evidence="8">BED-type domain-containing protein</fullName>
    </recommendedName>
</protein>
<dbReference type="InParanoid" id="A0A5C3P0G4"/>
<accession>A0A5C3P0G4</accession>
<evidence type="ECO:0000256" key="1">
    <source>
        <dbReference type="ARBA" id="ARBA00004123"/>
    </source>
</evidence>
<feature type="non-terminal residue" evidence="6">
    <location>
        <position position="213"/>
    </location>
</feature>
<dbReference type="InterPro" id="IPR052035">
    <property type="entry name" value="ZnF_BED_domain_contain"/>
</dbReference>
<evidence type="ECO:0000313" key="7">
    <source>
        <dbReference type="Proteomes" id="UP000308197"/>
    </source>
</evidence>
<sequence length="213" mass="23941">MLEDWNSPIYAFFEPRPEIEYVDGRRTHAFKCMARGCKVRVRRYLDSKDRSSTGNLRRHAKSCWGEEAVDAACEAVNLAEARENIVGSILLSGNITASFARKKGKITYSHRQHTKAETRTEITGRPGYWLPSPSTVARDVKVVFARTRTRIAKMLQDYDGDISFATDAWTSPNHRAFVAITAHFIHEGAPMSILLDLVEVARSHSGVNLAKAF</sequence>
<name>A0A5C3P0G4_9APHY</name>
<evidence type="ECO:0000256" key="2">
    <source>
        <dbReference type="ARBA" id="ARBA00022723"/>
    </source>
</evidence>
<keyword evidence="5" id="KW-0539">Nucleus</keyword>
<keyword evidence="2" id="KW-0479">Metal-binding</keyword>
<organism evidence="6 7">
    <name type="scientific">Polyporus arcularius HHB13444</name>
    <dbReference type="NCBI Taxonomy" id="1314778"/>
    <lineage>
        <taxon>Eukaryota</taxon>
        <taxon>Fungi</taxon>
        <taxon>Dikarya</taxon>
        <taxon>Basidiomycota</taxon>
        <taxon>Agaricomycotina</taxon>
        <taxon>Agaricomycetes</taxon>
        <taxon>Polyporales</taxon>
        <taxon>Polyporaceae</taxon>
        <taxon>Polyporus</taxon>
    </lineage>
</organism>
<gene>
    <name evidence="6" type="ORF">K466DRAFT_501565</name>
</gene>